<dbReference type="GO" id="GO:0005524">
    <property type="term" value="F:ATP binding"/>
    <property type="evidence" value="ECO:0007669"/>
    <property type="project" value="UniProtKB-KW"/>
</dbReference>
<dbReference type="Proteomes" id="UP000087171">
    <property type="component" value="Chromosome Ca7"/>
</dbReference>
<dbReference type="GO" id="GO:0140662">
    <property type="term" value="F:ATP-dependent protein folding chaperone"/>
    <property type="evidence" value="ECO:0007669"/>
    <property type="project" value="InterPro"/>
</dbReference>
<dbReference type="GO" id="GO:0009507">
    <property type="term" value="C:chloroplast"/>
    <property type="evidence" value="ECO:0007669"/>
    <property type="project" value="UniProtKB-SubCell"/>
</dbReference>
<dbReference type="PRINTS" id="PR00298">
    <property type="entry name" value="CHAPERONIN60"/>
</dbReference>
<name>A0A1S2YV29_CICAR</name>
<evidence type="ECO:0000256" key="6">
    <source>
        <dbReference type="RuleBase" id="RU000418"/>
    </source>
</evidence>
<dbReference type="NCBIfam" id="NF009487">
    <property type="entry name" value="PRK12849.1"/>
    <property type="match status" value="1"/>
</dbReference>
<keyword evidence="7" id="KW-1185">Reference proteome</keyword>
<dbReference type="GO" id="GO:0042026">
    <property type="term" value="P:protein refolding"/>
    <property type="evidence" value="ECO:0007669"/>
    <property type="project" value="InterPro"/>
</dbReference>
<dbReference type="NCBIfam" id="TIGR02348">
    <property type="entry name" value="GroEL"/>
    <property type="match status" value="1"/>
</dbReference>
<dbReference type="InterPro" id="IPR002423">
    <property type="entry name" value="Cpn60/GroEL/TCP-1"/>
</dbReference>
<reference evidence="8" key="2">
    <citation type="submission" date="2025-08" db="UniProtKB">
        <authorList>
            <consortium name="RefSeq"/>
        </authorList>
    </citation>
    <scope>IDENTIFICATION</scope>
    <source>
        <tissue evidence="8">Etiolated seedlings</tissue>
    </source>
</reference>
<gene>
    <name evidence="8" type="primary">LOC101509467</name>
</gene>
<dbReference type="Gene3D" id="3.50.7.10">
    <property type="entry name" value="GroEL"/>
    <property type="match status" value="1"/>
</dbReference>
<dbReference type="InterPro" id="IPR001844">
    <property type="entry name" value="Cpn60/GroEL"/>
</dbReference>
<dbReference type="CDD" id="cd03344">
    <property type="entry name" value="GroEL"/>
    <property type="match status" value="1"/>
</dbReference>
<evidence type="ECO:0000256" key="5">
    <source>
        <dbReference type="ARBA" id="ARBA00023186"/>
    </source>
</evidence>
<keyword evidence="4" id="KW-0067">ATP-binding</keyword>
<dbReference type="InterPro" id="IPR027410">
    <property type="entry name" value="TCP-1-like_intermed_sf"/>
</dbReference>
<dbReference type="InterPro" id="IPR018370">
    <property type="entry name" value="Chaperonin_Cpn60_CS"/>
</dbReference>
<dbReference type="GeneID" id="101509467"/>
<evidence type="ECO:0000256" key="3">
    <source>
        <dbReference type="ARBA" id="ARBA00022741"/>
    </source>
</evidence>
<dbReference type="NCBIfam" id="NF009488">
    <property type="entry name" value="PRK12850.1"/>
    <property type="match status" value="1"/>
</dbReference>
<accession>A0A1S2YV29</accession>
<dbReference type="eggNOG" id="KOG0356">
    <property type="taxonomic scope" value="Eukaryota"/>
</dbReference>
<comment type="similarity">
    <text evidence="2 6">Belongs to the chaperonin (HSP60) family.</text>
</comment>
<dbReference type="PROSITE" id="PS00296">
    <property type="entry name" value="CHAPERONINS_CPN60"/>
    <property type="match status" value="1"/>
</dbReference>
<dbReference type="NCBIfam" id="NF000592">
    <property type="entry name" value="PRK00013.1"/>
    <property type="match status" value="1"/>
</dbReference>
<proteinExistence type="inferred from homology"/>
<organism evidence="7 8">
    <name type="scientific">Cicer arietinum</name>
    <name type="common">Chickpea</name>
    <name type="synonym">Garbanzo</name>
    <dbReference type="NCBI Taxonomy" id="3827"/>
    <lineage>
        <taxon>Eukaryota</taxon>
        <taxon>Viridiplantae</taxon>
        <taxon>Streptophyta</taxon>
        <taxon>Embryophyta</taxon>
        <taxon>Tracheophyta</taxon>
        <taxon>Spermatophyta</taxon>
        <taxon>Magnoliopsida</taxon>
        <taxon>eudicotyledons</taxon>
        <taxon>Gunneridae</taxon>
        <taxon>Pentapetalae</taxon>
        <taxon>rosids</taxon>
        <taxon>fabids</taxon>
        <taxon>Fabales</taxon>
        <taxon>Fabaceae</taxon>
        <taxon>Papilionoideae</taxon>
        <taxon>50 kb inversion clade</taxon>
        <taxon>NPAAA clade</taxon>
        <taxon>Hologalegina</taxon>
        <taxon>IRL clade</taxon>
        <taxon>Cicereae</taxon>
        <taxon>Cicer</taxon>
    </lineage>
</organism>
<dbReference type="OrthoDB" id="1733909at2759"/>
<dbReference type="KEGG" id="cam:101509467"/>
<dbReference type="FunFam" id="3.50.7.10:FF:000001">
    <property type="entry name" value="60 kDa chaperonin"/>
    <property type="match status" value="1"/>
</dbReference>
<dbReference type="Pfam" id="PF00118">
    <property type="entry name" value="Cpn60_TCP1"/>
    <property type="match status" value="1"/>
</dbReference>
<dbReference type="Gene3D" id="1.10.560.10">
    <property type="entry name" value="GroEL-like equatorial domain"/>
    <property type="match status" value="1"/>
</dbReference>
<dbReference type="RefSeq" id="XP_004510380.1">
    <property type="nucleotide sequence ID" value="XM_004510323.3"/>
</dbReference>
<sequence length="576" mass="61698">MYRLASKLASSLASSTSKNKNFVHSGALLRRNYVTKDINFGVGARAAILQGVSEVADAVKVTMGPKGRNVIIEKSHRNPRVTKDGVTVAKSIKFKDRAKNVGAELIKQVAKATNTTAGDGTTCATVLTQAILIEGCKSIAAGVNVMDLRNGINKAVDAVITDLKSRAVRISTPEEITQVGTISANGERDIGELIARAMEKVGKEGVITVADGNTLDNELEVVEGMKLTRGYISPYFITDQKTQKCELDNPFILIHDKKISDMNSLLKTLELAVTNKRPLLVVAEDVDSDALAMLILNKHRAGLKVCAVKAPGFGDNRRASLDDLAILTGGEVITQERGLTLDKVRPEMLGTAKKITVSIDDTIVLHGGGDKKHIEERCVQLREAMEKSSATFDKEKAQERLSKLSGGVAVFKVGGASEAEVGERKDRVTDALNATRAAVEEGIVPGGGVALLYASKVLDNLQTKNEDERRGVQIIQNALKAPTFTIASNAGFDGTLVHSKLLEQDDLNLGFDAAKGTYVDMVKAGIIDPVKVVRTALVDAASISLLLTTTEASIVESLSDKNKPPQRVADMDDLDY</sequence>
<dbReference type="NCBIfam" id="NF009489">
    <property type="entry name" value="PRK12851.1"/>
    <property type="match status" value="1"/>
</dbReference>
<dbReference type="InterPro" id="IPR027413">
    <property type="entry name" value="GROEL-like_equatorial_sf"/>
</dbReference>
<reference evidence="7" key="1">
    <citation type="journal article" date="2013" name="Nat. Biotechnol.">
        <title>Draft genome sequence of chickpea (Cicer arietinum) provides a resource for trait improvement.</title>
        <authorList>
            <person name="Varshney R.K."/>
            <person name="Song C."/>
            <person name="Saxena R.K."/>
            <person name="Azam S."/>
            <person name="Yu S."/>
            <person name="Sharpe A.G."/>
            <person name="Cannon S."/>
            <person name="Baek J."/>
            <person name="Rosen B.D."/>
            <person name="Tar'an B."/>
            <person name="Millan T."/>
            <person name="Zhang X."/>
            <person name="Ramsay L.D."/>
            <person name="Iwata A."/>
            <person name="Wang Y."/>
            <person name="Nelson W."/>
            <person name="Farmer A.D."/>
            <person name="Gaur P.M."/>
            <person name="Soderlund C."/>
            <person name="Penmetsa R.V."/>
            <person name="Xu C."/>
            <person name="Bharti A.K."/>
            <person name="He W."/>
            <person name="Winter P."/>
            <person name="Zhao S."/>
            <person name="Hane J.K."/>
            <person name="Carrasquilla-Garcia N."/>
            <person name="Condie J.A."/>
            <person name="Upadhyaya H.D."/>
            <person name="Luo M.C."/>
            <person name="Thudi M."/>
            <person name="Gowda C.L."/>
            <person name="Singh N.P."/>
            <person name="Lichtenzveig J."/>
            <person name="Gali K.K."/>
            <person name="Rubio J."/>
            <person name="Nadarajan N."/>
            <person name="Dolezel J."/>
            <person name="Bansal K.C."/>
            <person name="Xu X."/>
            <person name="Edwards D."/>
            <person name="Zhang G."/>
            <person name="Kahl G."/>
            <person name="Gil J."/>
            <person name="Singh K.B."/>
            <person name="Datta S.K."/>
            <person name="Jackson S.A."/>
            <person name="Wang J."/>
            <person name="Cook D.R."/>
        </authorList>
    </citation>
    <scope>NUCLEOTIDE SEQUENCE [LARGE SCALE GENOMIC DNA]</scope>
    <source>
        <strain evidence="7">cv. CDC Frontier</strain>
    </source>
</reference>
<dbReference type="HAMAP" id="MF_00600">
    <property type="entry name" value="CH60"/>
    <property type="match status" value="1"/>
</dbReference>
<evidence type="ECO:0000256" key="2">
    <source>
        <dbReference type="ARBA" id="ARBA00006607"/>
    </source>
</evidence>
<dbReference type="PaxDb" id="3827-XP_004510380.1"/>
<evidence type="ECO:0000256" key="1">
    <source>
        <dbReference type="ARBA" id="ARBA00004229"/>
    </source>
</evidence>
<evidence type="ECO:0000256" key="4">
    <source>
        <dbReference type="ARBA" id="ARBA00022840"/>
    </source>
</evidence>
<dbReference type="SUPFAM" id="SSF48592">
    <property type="entry name" value="GroEL equatorial domain-like"/>
    <property type="match status" value="1"/>
</dbReference>
<dbReference type="InterPro" id="IPR027409">
    <property type="entry name" value="GroEL-like_apical_dom_sf"/>
</dbReference>
<comment type="subcellular location">
    <subcellularLocation>
        <location evidence="1">Plastid</location>
        <location evidence="1">Chloroplast</location>
    </subcellularLocation>
</comment>
<dbReference type="Gene3D" id="3.30.260.10">
    <property type="entry name" value="TCP-1-like chaperonin intermediate domain"/>
    <property type="match status" value="1"/>
</dbReference>
<protein>
    <submittedName>
        <fullName evidence="8">Chaperonin CPN60-like 2, mitochondrial</fullName>
    </submittedName>
</protein>
<dbReference type="STRING" id="3827.A0A1S2YV29"/>
<keyword evidence="5" id="KW-0143">Chaperone</keyword>
<dbReference type="SUPFAM" id="SSF52029">
    <property type="entry name" value="GroEL apical domain-like"/>
    <property type="match status" value="1"/>
</dbReference>
<dbReference type="AlphaFoldDB" id="A0A1S2YV29"/>
<dbReference type="PANTHER" id="PTHR45633">
    <property type="entry name" value="60 KDA HEAT SHOCK PROTEIN, MITOCHONDRIAL"/>
    <property type="match status" value="1"/>
</dbReference>
<evidence type="ECO:0000313" key="7">
    <source>
        <dbReference type="Proteomes" id="UP000087171"/>
    </source>
</evidence>
<evidence type="ECO:0000313" key="8">
    <source>
        <dbReference type="RefSeq" id="XP_004510380.1"/>
    </source>
</evidence>
<keyword evidence="3" id="KW-0547">Nucleotide-binding</keyword>
<dbReference type="SUPFAM" id="SSF54849">
    <property type="entry name" value="GroEL-intermediate domain like"/>
    <property type="match status" value="1"/>
</dbReference>